<evidence type="ECO:0000313" key="1">
    <source>
        <dbReference type="EMBL" id="MBA6153157.1"/>
    </source>
</evidence>
<reference evidence="1 2" key="1">
    <citation type="submission" date="2020-07" db="EMBL/GenBank/DDBJ databases">
        <title>Bacterium isolated from marine sediment.</title>
        <authorList>
            <person name="Shang D."/>
        </authorList>
    </citation>
    <scope>NUCLEOTIDE SEQUENCE [LARGE SCALE GENOMIC DNA]</scope>
    <source>
        <strain evidence="1 2">F6074</strain>
    </source>
</reference>
<evidence type="ECO:0000313" key="2">
    <source>
        <dbReference type="Proteomes" id="UP000541857"/>
    </source>
</evidence>
<proteinExistence type="predicted"/>
<dbReference type="Proteomes" id="UP000541857">
    <property type="component" value="Unassembled WGS sequence"/>
</dbReference>
<dbReference type="Gene3D" id="3.30.70.1290">
    <property type="entry name" value="Transposase IS200-like"/>
    <property type="match status" value="1"/>
</dbReference>
<name>A0A7W2M5M6_9FLAO</name>
<dbReference type="GO" id="GO:0003677">
    <property type="term" value="F:DNA binding"/>
    <property type="evidence" value="ECO:0007669"/>
    <property type="project" value="InterPro"/>
</dbReference>
<evidence type="ECO:0008006" key="3">
    <source>
        <dbReference type="Google" id="ProtNLM"/>
    </source>
</evidence>
<comment type="caution">
    <text evidence="1">The sequence shown here is derived from an EMBL/GenBank/DDBJ whole genome shotgun (WGS) entry which is preliminary data.</text>
</comment>
<accession>A0A7W2M5M6</accession>
<protein>
    <recommendedName>
        <fullName evidence="3">Transposase</fullName>
    </recommendedName>
</protein>
<dbReference type="EMBL" id="JACGLT010000007">
    <property type="protein sequence ID" value="MBA6153157.1"/>
    <property type="molecule type" value="Genomic_DNA"/>
</dbReference>
<dbReference type="RefSeq" id="WP_182205459.1">
    <property type="nucleotide sequence ID" value="NZ_JACGLT010000007.1"/>
</dbReference>
<dbReference type="AlphaFoldDB" id="A0A7W2M5M6"/>
<dbReference type="GO" id="GO:0006313">
    <property type="term" value="P:DNA transposition"/>
    <property type="evidence" value="ECO:0007669"/>
    <property type="project" value="InterPro"/>
</dbReference>
<sequence length="120" mass="14258">MDKVHPSKQLLHLFNAYTQAVNKRYDRTESVIAKLFKRKIVSSQDYFIKLILYIHNNPVHDQLVDTIADFEWSSYHTILSSKLTYILKNEVIERFGDLPNFKIFYSTNQDFEDNKSLILK</sequence>
<dbReference type="InterPro" id="IPR036515">
    <property type="entry name" value="Transposase_17_sf"/>
</dbReference>
<keyword evidence="2" id="KW-1185">Reference proteome</keyword>
<dbReference type="GO" id="GO:0004803">
    <property type="term" value="F:transposase activity"/>
    <property type="evidence" value="ECO:0007669"/>
    <property type="project" value="InterPro"/>
</dbReference>
<gene>
    <name evidence="1" type="ORF">H3Z82_10505</name>
</gene>
<organism evidence="1 2">
    <name type="scientific">Gelidibacter maritimus</name>
    <dbReference type="NCBI Taxonomy" id="2761487"/>
    <lineage>
        <taxon>Bacteria</taxon>
        <taxon>Pseudomonadati</taxon>
        <taxon>Bacteroidota</taxon>
        <taxon>Flavobacteriia</taxon>
        <taxon>Flavobacteriales</taxon>
        <taxon>Flavobacteriaceae</taxon>
        <taxon>Gelidibacter</taxon>
    </lineage>
</organism>